<reference evidence="1" key="1">
    <citation type="submission" date="2020-08" db="EMBL/GenBank/DDBJ databases">
        <title>Multicomponent nature underlies the extraordinary mechanical properties of spider dragline silk.</title>
        <authorList>
            <person name="Kono N."/>
            <person name="Nakamura H."/>
            <person name="Mori M."/>
            <person name="Yoshida Y."/>
            <person name="Ohtoshi R."/>
            <person name="Malay A.D."/>
            <person name="Moran D.A.P."/>
            <person name="Tomita M."/>
            <person name="Numata K."/>
            <person name="Arakawa K."/>
        </authorList>
    </citation>
    <scope>NUCLEOTIDE SEQUENCE</scope>
</reference>
<dbReference type="Proteomes" id="UP000886998">
    <property type="component" value="Unassembled WGS sequence"/>
</dbReference>
<name>A0A8X6WUF3_9ARAC</name>
<accession>A0A8X6WUF3</accession>
<sequence length="202" mass="22942">MLRSAPPSILQDKPNGPLARINIEEQGVTNCYSMNDRVDSPLDVTYKTKELCAYFEIQDTLEFDPEENELFYPDSKPGIMFAVHSPFDAVNPFEEGIFMKPGNLYRISVQMDEEELLPYPYKTNCLNYTEMWLSANKTGSRTQEEVEAFSYIGGFIGIWLGVSLVQVVDVCESVFLITRYFFKKGTSGCSKQSKDVSEDESV</sequence>
<comment type="caution">
    <text evidence="1">The sequence shown here is derived from an EMBL/GenBank/DDBJ whole genome shotgun (WGS) entry which is preliminary data.</text>
</comment>
<dbReference type="EMBL" id="BMAV01001753">
    <property type="protein sequence ID" value="GFY40191.1"/>
    <property type="molecule type" value="Genomic_DNA"/>
</dbReference>
<protein>
    <submittedName>
        <fullName evidence="1">Uncharacterized protein</fullName>
    </submittedName>
</protein>
<evidence type="ECO:0000313" key="1">
    <source>
        <dbReference type="EMBL" id="GFY40191.1"/>
    </source>
</evidence>
<organism evidence="1 2">
    <name type="scientific">Trichonephila inaurata madagascariensis</name>
    <dbReference type="NCBI Taxonomy" id="2747483"/>
    <lineage>
        <taxon>Eukaryota</taxon>
        <taxon>Metazoa</taxon>
        <taxon>Ecdysozoa</taxon>
        <taxon>Arthropoda</taxon>
        <taxon>Chelicerata</taxon>
        <taxon>Arachnida</taxon>
        <taxon>Araneae</taxon>
        <taxon>Araneomorphae</taxon>
        <taxon>Entelegynae</taxon>
        <taxon>Araneoidea</taxon>
        <taxon>Nephilidae</taxon>
        <taxon>Trichonephila</taxon>
        <taxon>Trichonephila inaurata</taxon>
    </lineage>
</organism>
<evidence type="ECO:0000313" key="2">
    <source>
        <dbReference type="Proteomes" id="UP000886998"/>
    </source>
</evidence>
<gene>
    <name evidence="1" type="primary">AVEN_115864_1</name>
    <name evidence="1" type="ORF">TNIN_288861</name>
</gene>
<dbReference type="OrthoDB" id="6435363at2759"/>
<keyword evidence="2" id="KW-1185">Reference proteome</keyword>
<proteinExistence type="predicted"/>
<dbReference type="AlphaFoldDB" id="A0A8X6WUF3"/>